<sequence>MNLTAPSVKEAGGTAPNQQLNPVAGKDNLTVVIPDYGVQPGDQVSVTWTGTAGDGSYTTPVQILPPNREITMPVSVIAYNLGKPVTVTYTVTRGNESPPSDSLNLAVQAMPEASLTIPLIPQAAQGGIGSELDLGSFAGDARVTVAPWPLIAAGQRVWLSCEGIASDGSDYTIPLLTDSEVSSGQVTAGLSTPLLRSELEKLRDGSELKVVLLVTFNRSSNQSEAVAFPLRRYTKSGFSEHYTPFTAGDMNGWSPFVNVSVKNQAGNYYCELASRASGVAYIYRTDLPLISGKRFRISMRARSVSPDAQLVFRRDGTDKTWGGFTSEWSALSYEFNVSSPLRNMQIISSGVPGFHTIDIDDILIRLV</sequence>
<feature type="region of interest" description="Disordered" evidence="1">
    <location>
        <begin position="1"/>
        <end position="23"/>
    </location>
</feature>
<accession>A0ABR6V0Z5</accession>
<dbReference type="InterPro" id="IPR008979">
    <property type="entry name" value="Galactose-bd-like_sf"/>
</dbReference>
<gene>
    <name evidence="2" type="ORF">HU811_26780</name>
</gene>
<dbReference type="EMBL" id="JABWQV010000434">
    <property type="protein sequence ID" value="MBC3350263.1"/>
    <property type="molecule type" value="Genomic_DNA"/>
</dbReference>
<organism evidence="2 3">
    <name type="scientific">Pseudomonas tehranensis</name>
    <dbReference type="NCBI Taxonomy" id="2745502"/>
    <lineage>
        <taxon>Bacteria</taxon>
        <taxon>Pseudomonadati</taxon>
        <taxon>Pseudomonadota</taxon>
        <taxon>Gammaproteobacteria</taxon>
        <taxon>Pseudomonadales</taxon>
        <taxon>Pseudomonadaceae</taxon>
        <taxon>Pseudomonas</taxon>
    </lineage>
</organism>
<protein>
    <submittedName>
        <fullName evidence="2">Uncharacterized protein</fullName>
    </submittedName>
</protein>
<keyword evidence="3" id="KW-1185">Reference proteome</keyword>
<comment type="caution">
    <text evidence="2">The sequence shown here is derived from an EMBL/GenBank/DDBJ whole genome shotgun (WGS) entry which is preliminary data.</text>
</comment>
<dbReference type="Gene3D" id="2.60.120.260">
    <property type="entry name" value="Galactose-binding domain-like"/>
    <property type="match status" value="1"/>
</dbReference>
<name>A0ABR6V0Z5_9PSED</name>
<dbReference type="SUPFAM" id="SSF49785">
    <property type="entry name" value="Galactose-binding domain-like"/>
    <property type="match status" value="1"/>
</dbReference>
<evidence type="ECO:0000313" key="3">
    <source>
        <dbReference type="Proteomes" id="UP000617171"/>
    </source>
</evidence>
<evidence type="ECO:0000313" key="2">
    <source>
        <dbReference type="EMBL" id="MBC3350263.1"/>
    </source>
</evidence>
<dbReference type="Proteomes" id="UP000617171">
    <property type="component" value="Unassembled WGS sequence"/>
</dbReference>
<proteinExistence type="predicted"/>
<evidence type="ECO:0000256" key="1">
    <source>
        <dbReference type="SAM" id="MobiDB-lite"/>
    </source>
</evidence>
<reference evidence="2 3" key="1">
    <citation type="journal article" date="2020" name="Microorganisms">
        <title>Reliable Identification of Environmental Pseudomonas Isolates Using the rpoD Gene.</title>
        <authorList>
            <consortium name="The Broad Institute Genome Sequencing Platform"/>
            <person name="Girard L."/>
            <person name="Lood C."/>
            <person name="Rokni-Zadeh H."/>
            <person name="van Noort V."/>
            <person name="Lavigne R."/>
            <person name="De Mot R."/>
        </authorList>
    </citation>
    <scope>NUCLEOTIDE SEQUENCE [LARGE SCALE GENOMIC DNA]</scope>
    <source>
        <strain evidence="2 3">SWRI196</strain>
    </source>
</reference>